<feature type="non-terminal residue" evidence="1">
    <location>
        <position position="191"/>
    </location>
</feature>
<reference evidence="1" key="1">
    <citation type="journal article" date="2020" name="Stud. Mycol.">
        <title>101 Dothideomycetes genomes: a test case for predicting lifestyles and emergence of pathogens.</title>
        <authorList>
            <person name="Haridas S."/>
            <person name="Albert R."/>
            <person name="Binder M."/>
            <person name="Bloem J."/>
            <person name="Labutti K."/>
            <person name="Salamov A."/>
            <person name="Andreopoulos B."/>
            <person name="Baker S."/>
            <person name="Barry K."/>
            <person name="Bills G."/>
            <person name="Bluhm B."/>
            <person name="Cannon C."/>
            <person name="Castanera R."/>
            <person name="Culley D."/>
            <person name="Daum C."/>
            <person name="Ezra D."/>
            <person name="Gonzalez J."/>
            <person name="Henrissat B."/>
            <person name="Kuo A."/>
            <person name="Liang C."/>
            <person name="Lipzen A."/>
            <person name="Lutzoni F."/>
            <person name="Magnuson J."/>
            <person name="Mondo S."/>
            <person name="Nolan M."/>
            <person name="Ohm R."/>
            <person name="Pangilinan J."/>
            <person name="Park H.-J."/>
            <person name="Ramirez L."/>
            <person name="Alfaro M."/>
            <person name="Sun H."/>
            <person name="Tritt A."/>
            <person name="Yoshinaga Y."/>
            <person name="Zwiers L.-H."/>
            <person name="Turgeon B."/>
            <person name="Goodwin S."/>
            <person name="Spatafora J."/>
            <person name="Crous P."/>
            <person name="Grigoriev I."/>
        </authorList>
    </citation>
    <scope>NUCLEOTIDE SEQUENCE</scope>
    <source>
        <strain evidence="1">CBS 269.34</strain>
    </source>
</reference>
<accession>A0A6A6QJK9</accession>
<dbReference type="AlphaFoldDB" id="A0A6A6QJK9"/>
<evidence type="ECO:0000313" key="2">
    <source>
        <dbReference type="Proteomes" id="UP000799750"/>
    </source>
</evidence>
<feature type="non-terminal residue" evidence="1">
    <location>
        <position position="1"/>
    </location>
</feature>
<dbReference type="EMBL" id="MU004194">
    <property type="protein sequence ID" value="KAF2492289.1"/>
    <property type="molecule type" value="Genomic_DNA"/>
</dbReference>
<organism evidence="1 2">
    <name type="scientific">Lophium mytilinum</name>
    <dbReference type="NCBI Taxonomy" id="390894"/>
    <lineage>
        <taxon>Eukaryota</taxon>
        <taxon>Fungi</taxon>
        <taxon>Dikarya</taxon>
        <taxon>Ascomycota</taxon>
        <taxon>Pezizomycotina</taxon>
        <taxon>Dothideomycetes</taxon>
        <taxon>Pleosporomycetidae</taxon>
        <taxon>Mytilinidiales</taxon>
        <taxon>Mytilinidiaceae</taxon>
        <taxon>Lophium</taxon>
    </lineage>
</organism>
<proteinExistence type="predicted"/>
<dbReference type="Proteomes" id="UP000799750">
    <property type="component" value="Unassembled WGS sequence"/>
</dbReference>
<evidence type="ECO:0000313" key="1">
    <source>
        <dbReference type="EMBL" id="KAF2492289.1"/>
    </source>
</evidence>
<name>A0A6A6QJK9_9PEZI</name>
<dbReference type="OrthoDB" id="5243686at2759"/>
<sequence>YVFRIDDLKEIPTKFAPSSDSYLWAPSTEPGSHILREGGISGRYWLNDGYCNREIAGPPQGSVHFKTYSMYYDAGFWISASDASRPDIEAKPWRRVSFEWDKATYASHLAHAGDCSTLRTQRPGQDWPRNLLPNIYHAPSNCWTADTHNQYGGLVGELPILLGLIAFSISISYADYAISTCFSKGSYKTHS</sequence>
<protein>
    <submittedName>
        <fullName evidence="1">Uncharacterized protein</fullName>
    </submittedName>
</protein>
<gene>
    <name evidence="1" type="ORF">BU16DRAFT_445510</name>
</gene>
<keyword evidence="2" id="KW-1185">Reference proteome</keyword>